<organism evidence="2 3">
    <name type="scientific">Streptomyces glaucescens</name>
    <dbReference type="NCBI Taxonomy" id="1907"/>
    <lineage>
        <taxon>Bacteria</taxon>
        <taxon>Bacillati</taxon>
        <taxon>Actinomycetota</taxon>
        <taxon>Actinomycetes</taxon>
        <taxon>Kitasatosporales</taxon>
        <taxon>Streptomycetaceae</taxon>
        <taxon>Streptomyces</taxon>
    </lineage>
</organism>
<protein>
    <submittedName>
        <fullName evidence="2">Putative regulatory protein</fullName>
    </submittedName>
</protein>
<dbReference type="eggNOG" id="COG1846">
    <property type="taxonomic scope" value="Bacteria"/>
</dbReference>
<proteinExistence type="predicted"/>
<dbReference type="Proteomes" id="UP000029482">
    <property type="component" value="Chromosome"/>
</dbReference>
<dbReference type="SUPFAM" id="SSF46785">
    <property type="entry name" value="Winged helix' DNA-binding domain"/>
    <property type="match status" value="1"/>
</dbReference>
<accession>A0A089X321</accession>
<feature type="domain" description="HTH marR-type" evidence="1">
    <location>
        <begin position="12"/>
        <end position="60"/>
    </location>
</feature>
<sequence length="93" mass="10345">MGGQVGWPFLTPHARVLAAIARTPDARIRDIAFACQITERTAHTVVSDLERAGFLTRKRVGRRNHYVLHPERGRCHPAEVRLSVPALLVLLTG</sequence>
<keyword evidence="3" id="KW-1185">Reference proteome</keyword>
<dbReference type="GO" id="GO:0003700">
    <property type="term" value="F:DNA-binding transcription factor activity"/>
    <property type="evidence" value="ECO:0007669"/>
    <property type="project" value="InterPro"/>
</dbReference>
<dbReference type="Pfam" id="PF12802">
    <property type="entry name" value="MarR_2"/>
    <property type="match status" value="1"/>
</dbReference>
<dbReference type="Gene3D" id="1.10.10.10">
    <property type="entry name" value="Winged helix-like DNA-binding domain superfamily/Winged helix DNA-binding domain"/>
    <property type="match status" value="1"/>
</dbReference>
<gene>
    <name evidence="2" type="ORF">SGLAU_00715</name>
</gene>
<dbReference type="EMBL" id="CP009438">
    <property type="protein sequence ID" value="AIR96171.1"/>
    <property type="molecule type" value="Genomic_DNA"/>
</dbReference>
<reference evidence="3" key="1">
    <citation type="journal article" date="2015" name="J. Biotechnol.">
        <title>Complete genome sequence of the actinobacterium Streptomyces glaucescens GLA.O (DSM 40922) consisting of a linear chromosome and one linear plasmid.</title>
        <authorList>
            <person name="Ortseifen V."/>
            <person name="Winkler A."/>
            <person name="Albersmeier A."/>
            <person name="Wendler S."/>
            <person name="Puhler A."/>
            <person name="Kalinowski J."/>
            <person name="Ruckert C."/>
        </authorList>
    </citation>
    <scope>NUCLEOTIDE SEQUENCE [LARGE SCALE GENOMIC DNA]</scope>
    <source>
        <strain evidence="3">DSM 40922 / GLA O</strain>
    </source>
</reference>
<dbReference type="InterPro" id="IPR000835">
    <property type="entry name" value="HTH_MarR-typ"/>
</dbReference>
<name>A0A089X321_STRGA</name>
<evidence type="ECO:0000259" key="1">
    <source>
        <dbReference type="Pfam" id="PF12802"/>
    </source>
</evidence>
<dbReference type="AlphaFoldDB" id="A0A089X321"/>
<dbReference type="InterPro" id="IPR036388">
    <property type="entry name" value="WH-like_DNA-bd_sf"/>
</dbReference>
<dbReference type="RefSeq" id="WP_244315142.1">
    <property type="nucleotide sequence ID" value="NZ_CP009438.1"/>
</dbReference>
<dbReference type="HOGENOM" id="CLU_153642_0_0_11"/>
<dbReference type="KEGG" id="sgu:SGLAU_00715"/>
<evidence type="ECO:0000313" key="3">
    <source>
        <dbReference type="Proteomes" id="UP000029482"/>
    </source>
</evidence>
<evidence type="ECO:0000313" key="2">
    <source>
        <dbReference type="EMBL" id="AIR96171.1"/>
    </source>
</evidence>
<dbReference type="InterPro" id="IPR036390">
    <property type="entry name" value="WH_DNA-bd_sf"/>
</dbReference>